<sequence length="414" mass="41734">MMRKSRSAPKKEKEKRKKRGKQKNRREITTQDMRREETTVAETATTAASNVGAFESPAALSDLLFADSTAGPAAGDPSGVSFGGAGGDAARGDGASTAGPGAGLTGDGVGALTGSGAGAGDGDLPNSSVGRRTLSTGADRAVARLQGPDRGVVRHRVVQQERHELGIGELAHVGHALGLEGLVVGREHRQALLQRRLVRLDDAARDEETRERLAPGLLEQRRHVRVRGRRRRGGEDGRDQDGGADLEDGDVVGDLLHRLGVRRVELGAGGGGAEAHLAALEVGDVDEAGVAGGVPGGLVQGGGEGGALGDLVELLGVEVVEDDVDGELVLDDGEGLLAGEGGHGAVVEGEDGDGLAAVDLVGQLGLAEVGAEEGVLGEALEDGGDVVAGDGGGGAQEEEEEGGGEGAECGHGED</sequence>
<dbReference type="Gramene" id="KCW72927">
    <property type="protein sequence ID" value="KCW72927"/>
    <property type="gene ID" value="EUGRSUZ_E01366"/>
</dbReference>
<dbReference type="EMBL" id="KK198757">
    <property type="protein sequence ID" value="KCW72927.1"/>
    <property type="molecule type" value="Genomic_DNA"/>
</dbReference>
<protein>
    <submittedName>
        <fullName evidence="2">Uncharacterized protein</fullName>
    </submittedName>
</protein>
<organism evidence="2">
    <name type="scientific">Eucalyptus grandis</name>
    <name type="common">Flooded gum</name>
    <dbReference type="NCBI Taxonomy" id="71139"/>
    <lineage>
        <taxon>Eukaryota</taxon>
        <taxon>Viridiplantae</taxon>
        <taxon>Streptophyta</taxon>
        <taxon>Embryophyta</taxon>
        <taxon>Tracheophyta</taxon>
        <taxon>Spermatophyta</taxon>
        <taxon>Magnoliopsida</taxon>
        <taxon>eudicotyledons</taxon>
        <taxon>Gunneridae</taxon>
        <taxon>Pentapetalae</taxon>
        <taxon>rosids</taxon>
        <taxon>malvids</taxon>
        <taxon>Myrtales</taxon>
        <taxon>Myrtaceae</taxon>
        <taxon>Myrtoideae</taxon>
        <taxon>Eucalypteae</taxon>
        <taxon>Eucalyptus</taxon>
    </lineage>
</organism>
<feature type="region of interest" description="Disordered" evidence="1">
    <location>
        <begin position="378"/>
        <end position="414"/>
    </location>
</feature>
<feature type="region of interest" description="Disordered" evidence="1">
    <location>
        <begin position="68"/>
        <end position="140"/>
    </location>
</feature>
<gene>
    <name evidence="2" type="ORF">EUGRSUZ_E01366</name>
</gene>
<evidence type="ECO:0000256" key="1">
    <source>
        <dbReference type="SAM" id="MobiDB-lite"/>
    </source>
</evidence>
<feature type="compositionally biased region" description="Polar residues" evidence="1">
    <location>
        <begin position="125"/>
        <end position="136"/>
    </location>
</feature>
<feature type="region of interest" description="Disordered" evidence="1">
    <location>
        <begin position="1"/>
        <end position="52"/>
    </location>
</feature>
<dbReference type="AlphaFoldDB" id="A0A059C3M7"/>
<name>A0A059C3M7_EUCGR</name>
<proteinExistence type="predicted"/>
<dbReference type="OMA" id="IAMCVTS"/>
<dbReference type="InParanoid" id="A0A059C3M7"/>
<feature type="compositionally biased region" description="Gly residues" evidence="1">
    <location>
        <begin position="100"/>
        <end position="121"/>
    </location>
</feature>
<feature type="region of interest" description="Disordered" evidence="1">
    <location>
        <begin position="224"/>
        <end position="247"/>
    </location>
</feature>
<accession>A0A059C3M7</accession>
<evidence type="ECO:0000313" key="2">
    <source>
        <dbReference type="EMBL" id="KCW72927.1"/>
    </source>
</evidence>
<reference evidence="2" key="1">
    <citation type="submission" date="2013-07" db="EMBL/GenBank/DDBJ databases">
        <title>The genome of Eucalyptus grandis.</title>
        <authorList>
            <person name="Schmutz J."/>
            <person name="Hayes R."/>
            <person name="Myburg A."/>
            <person name="Tuskan G."/>
            <person name="Grattapaglia D."/>
            <person name="Rokhsar D.S."/>
        </authorList>
    </citation>
    <scope>NUCLEOTIDE SEQUENCE</scope>
    <source>
        <tissue evidence="2">Leaf extractions</tissue>
    </source>
</reference>
<feature type="compositionally biased region" description="Basic residues" evidence="1">
    <location>
        <begin position="1"/>
        <end position="24"/>
    </location>
</feature>
<feature type="compositionally biased region" description="Basic and acidic residues" evidence="1">
    <location>
        <begin position="25"/>
        <end position="38"/>
    </location>
</feature>